<dbReference type="EMBL" id="JBHLTR010000131">
    <property type="protein sequence ID" value="MFC0562478.1"/>
    <property type="molecule type" value="Genomic_DNA"/>
</dbReference>
<keyword evidence="3" id="KW-1185">Reference proteome</keyword>
<comment type="caution">
    <text evidence="2">The sequence shown here is derived from an EMBL/GenBank/DDBJ whole genome shotgun (WGS) entry which is preliminary data.</text>
</comment>
<feature type="transmembrane region" description="Helical" evidence="1">
    <location>
        <begin position="33"/>
        <end position="53"/>
    </location>
</feature>
<protein>
    <submittedName>
        <fullName evidence="2">Uncharacterized protein</fullName>
    </submittedName>
</protein>
<reference evidence="2 3" key="1">
    <citation type="submission" date="2024-09" db="EMBL/GenBank/DDBJ databases">
        <authorList>
            <person name="Sun Q."/>
            <person name="Mori K."/>
        </authorList>
    </citation>
    <scope>NUCLEOTIDE SEQUENCE [LARGE SCALE GENOMIC DNA]</scope>
    <source>
        <strain evidence="2 3">NCAIM B.02301</strain>
    </source>
</reference>
<gene>
    <name evidence="2" type="ORF">ACFFH4_26995</name>
</gene>
<name>A0ABV6NQX8_9BACI</name>
<keyword evidence="1" id="KW-1133">Transmembrane helix</keyword>
<sequence length="98" mass="10576">MSKIKHFLGTTFLIVIVLSIISYGIGWYMNIKWVNIAFIIGAISLLISTGGTATEAHLAMKTLGNHVPKSGSKLLSLSPLLVGSLLMLIISFIFALML</sequence>
<evidence type="ECO:0000313" key="3">
    <source>
        <dbReference type="Proteomes" id="UP001589833"/>
    </source>
</evidence>
<feature type="transmembrane region" description="Helical" evidence="1">
    <location>
        <begin position="7"/>
        <end position="27"/>
    </location>
</feature>
<dbReference type="Proteomes" id="UP001589833">
    <property type="component" value="Unassembled WGS sequence"/>
</dbReference>
<evidence type="ECO:0000256" key="1">
    <source>
        <dbReference type="SAM" id="Phobius"/>
    </source>
</evidence>
<organism evidence="2 3">
    <name type="scientific">Halalkalibacter alkalisediminis</name>
    <dbReference type="NCBI Taxonomy" id="935616"/>
    <lineage>
        <taxon>Bacteria</taxon>
        <taxon>Bacillati</taxon>
        <taxon>Bacillota</taxon>
        <taxon>Bacilli</taxon>
        <taxon>Bacillales</taxon>
        <taxon>Bacillaceae</taxon>
        <taxon>Halalkalibacter</taxon>
    </lineage>
</organism>
<keyword evidence="1" id="KW-0472">Membrane</keyword>
<keyword evidence="1" id="KW-0812">Transmembrane</keyword>
<proteinExistence type="predicted"/>
<accession>A0ABV6NQX8</accession>
<evidence type="ECO:0000313" key="2">
    <source>
        <dbReference type="EMBL" id="MFC0562478.1"/>
    </source>
</evidence>
<feature type="transmembrane region" description="Helical" evidence="1">
    <location>
        <begin position="74"/>
        <end position="97"/>
    </location>
</feature>